<reference evidence="2 3" key="1">
    <citation type="submission" date="2017-03" db="EMBL/GenBank/DDBJ databases">
        <title>Genome of the blue death feigning beetle - Asbolus verrucosus.</title>
        <authorList>
            <person name="Rider S.D."/>
        </authorList>
    </citation>
    <scope>NUCLEOTIDE SEQUENCE [LARGE SCALE GENOMIC DNA]</scope>
    <source>
        <strain evidence="2">Butters</strain>
        <tissue evidence="2">Head and leg muscle</tissue>
    </source>
</reference>
<dbReference type="InterPro" id="IPR051725">
    <property type="entry name" value="SAM-SH3_domain_protein"/>
</dbReference>
<gene>
    <name evidence="2" type="ORF">BDFB_005051</name>
</gene>
<dbReference type="AlphaFoldDB" id="A0A482W402"/>
<keyword evidence="3" id="KW-1185">Reference proteome</keyword>
<sequence length="140" mass="15275">DGERGYLEGLASRYADLFSTHYGDVLGHLEDLRRIEWAESSPRERSAITPGTPPANYSPVGGTPVSGAGHGLTSSQSQPIYVPGKYSPSSCLSDKEEDEIYGFGYGVFGAQIARQQQQRLMGPAPTSHQPLLLQHQHNYQ</sequence>
<comment type="caution">
    <text evidence="2">The sequence shown here is derived from an EMBL/GenBank/DDBJ whole genome shotgun (WGS) entry which is preliminary data.</text>
</comment>
<evidence type="ECO:0000313" key="3">
    <source>
        <dbReference type="Proteomes" id="UP000292052"/>
    </source>
</evidence>
<feature type="non-terminal residue" evidence="2">
    <location>
        <position position="140"/>
    </location>
</feature>
<protein>
    <submittedName>
        <fullName evidence="2">Uncharacterized protein</fullName>
    </submittedName>
</protein>
<accession>A0A482W402</accession>
<dbReference type="EMBL" id="QDEB01030924">
    <property type="protein sequence ID" value="RZC39860.1"/>
    <property type="molecule type" value="Genomic_DNA"/>
</dbReference>
<proteinExistence type="predicted"/>
<evidence type="ECO:0000256" key="1">
    <source>
        <dbReference type="SAM" id="MobiDB-lite"/>
    </source>
</evidence>
<dbReference type="PANTHER" id="PTHR12301:SF8">
    <property type="entry name" value="STERILE ALPHA MOTIF DOMAIN-CONTAINING PROTEIN 5"/>
    <property type="match status" value="1"/>
</dbReference>
<dbReference type="OrthoDB" id="10047268at2759"/>
<evidence type="ECO:0000313" key="2">
    <source>
        <dbReference type="EMBL" id="RZC39860.1"/>
    </source>
</evidence>
<feature type="region of interest" description="Disordered" evidence="1">
    <location>
        <begin position="118"/>
        <end position="140"/>
    </location>
</feature>
<feature type="non-terminal residue" evidence="2">
    <location>
        <position position="1"/>
    </location>
</feature>
<dbReference type="STRING" id="1661398.A0A482W402"/>
<dbReference type="PANTHER" id="PTHR12301">
    <property type="entry name" value="SAM-DOMAIN, SH3 AND NUCLEAR LOCALIZATION SIGNALS PROTEIN RELATED"/>
    <property type="match status" value="1"/>
</dbReference>
<feature type="region of interest" description="Disordered" evidence="1">
    <location>
        <begin position="39"/>
        <end position="88"/>
    </location>
</feature>
<organism evidence="2 3">
    <name type="scientific">Asbolus verrucosus</name>
    <name type="common">Desert ironclad beetle</name>
    <dbReference type="NCBI Taxonomy" id="1661398"/>
    <lineage>
        <taxon>Eukaryota</taxon>
        <taxon>Metazoa</taxon>
        <taxon>Ecdysozoa</taxon>
        <taxon>Arthropoda</taxon>
        <taxon>Hexapoda</taxon>
        <taxon>Insecta</taxon>
        <taxon>Pterygota</taxon>
        <taxon>Neoptera</taxon>
        <taxon>Endopterygota</taxon>
        <taxon>Coleoptera</taxon>
        <taxon>Polyphaga</taxon>
        <taxon>Cucujiformia</taxon>
        <taxon>Tenebrionidae</taxon>
        <taxon>Pimeliinae</taxon>
        <taxon>Asbolus</taxon>
    </lineage>
</organism>
<dbReference type="Proteomes" id="UP000292052">
    <property type="component" value="Unassembled WGS sequence"/>
</dbReference>
<name>A0A482W402_ASBVE</name>